<evidence type="ECO:0000259" key="4">
    <source>
        <dbReference type="PROSITE" id="PS51031"/>
    </source>
</evidence>
<evidence type="ECO:0000259" key="3">
    <source>
        <dbReference type="PROSITE" id="PS51029"/>
    </source>
</evidence>
<name>A0A6P7EY89_DIAVI</name>
<dbReference type="PANTHER" id="PTHR12243:SF64">
    <property type="entry name" value="DORSAL INTERACTING PROTEIN 3-RELATED"/>
    <property type="match status" value="1"/>
</dbReference>
<dbReference type="PROSITE" id="PS51031">
    <property type="entry name" value="BESS"/>
    <property type="match status" value="1"/>
</dbReference>
<keyword evidence="1" id="KW-0539">Nucleus</keyword>
<dbReference type="GO" id="GO:0005634">
    <property type="term" value="C:nucleus"/>
    <property type="evidence" value="ECO:0007669"/>
    <property type="project" value="UniProtKB-SubCell"/>
</dbReference>
<dbReference type="GO" id="GO:0006357">
    <property type="term" value="P:regulation of transcription by RNA polymerase II"/>
    <property type="evidence" value="ECO:0007669"/>
    <property type="project" value="TreeGrafter"/>
</dbReference>
<dbReference type="AlphaFoldDB" id="A0A6P7EY89"/>
<protein>
    <submittedName>
        <fullName evidence="5">Uncharacterized protein LOC114324524 isoform X1</fullName>
    </submittedName>
</protein>
<feature type="domain" description="MADF" evidence="3">
    <location>
        <begin position="8"/>
        <end position="99"/>
    </location>
</feature>
<accession>A0A6P7EY89</accession>
<gene>
    <name evidence="5" type="primary">LOC114324524</name>
</gene>
<evidence type="ECO:0000313" key="5">
    <source>
        <dbReference type="RefSeq" id="XP_028128184.1"/>
    </source>
</evidence>
<evidence type="ECO:0000256" key="2">
    <source>
        <dbReference type="SAM" id="MobiDB-lite"/>
    </source>
</evidence>
<dbReference type="KEGG" id="dvv:114324524"/>
<dbReference type="InterPro" id="IPR004210">
    <property type="entry name" value="BESS_motif"/>
</dbReference>
<proteinExistence type="predicted"/>
<dbReference type="OrthoDB" id="6719699at2759"/>
<dbReference type="Pfam" id="PF10545">
    <property type="entry name" value="MADF_DNA_bdg"/>
    <property type="match status" value="1"/>
</dbReference>
<dbReference type="InterPro" id="IPR039353">
    <property type="entry name" value="TF_Adf1"/>
</dbReference>
<dbReference type="GO" id="GO:0003677">
    <property type="term" value="F:DNA binding"/>
    <property type="evidence" value="ECO:0007669"/>
    <property type="project" value="InterPro"/>
</dbReference>
<sequence>MDKLDKHKLISCVFMREPIWNKENKFHTHSLVLSKLWQEVATECGTTVIIARNRWKRLREQFLRKIEDTPINHFGDRFEEEHLSWQYFESLLFLKDQRIVRRGKRNFPTEDEAEVENSTWLLEGRDDEGDQRIVKRSKEDFSTQGDETSTLLSEGRDDEGEAPNPDEFFFAETTSDVLREVSPAHTSSFASFPKKSKKNTEIDEDEAFFNSTLPHLKTLTPKQKLKFRINVMQLLDNEIPSTTKPTGPNNKNNNG</sequence>
<dbReference type="PANTHER" id="PTHR12243">
    <property type="entry name" value="MADF DOMAIN TRANSCRIPTION FACTOR"/>
    <property type="match status" value="1"/>
</dbReference>
<evidence type="ECO:0000256" key="1">
    <source>
        <dbReference type="PROSITE-ProRule" id="PRU00371"/>
    </source>
</evidence>
<organism evidence="5">
    <name type="scientific">Diabrotica virgifera virgifera</name>
    <name type="common">western corn rootworm</name>
    <dbReference type="NCBI Taxonomy" id="50390"/>
    <lineage>
        <taxon>Eukaryota</taxon>
        <taxon>Metazoa</taxon>
        <taxon>Ecdysozoa</taxon>
        <taxon>Arthropoda</taxon>
        <taxon>Hexapoda</taxon>
        <taxon>Insecta</taxon>
        <taxon>Pterygota</taxon>
        <taxon>Neoptera</taxon>
        <taxon>Endopterygota</taxon>
        <taxon>Coleoptera</taxon>
        <taxon>Polyphaga</taxon>
        <taxon>Cucujiformia</taxon>
        <taxon>Chrysomeloidea</taxon>
        <taxon>Chrysomelidae</taxon>
        <taxon>Galerucinae</taxon>
        <taxon>Diabroticina</taxon>
        <taxon>Diabroticites</taxon>
        <taxon>Diabrotica</taxon>
    </lineage>
</organism>
<dbReference type="GO" id="GO:0005667">
    <property type="term" value="C:transcription regulator complex"/>
    <property type="evidence" value="ECO:0007669"/>
    <property type="project" value="TreeGrafter"/>
</dbReference>
<feature type="region of interest" description="Disordered" evidence="2">
    <location>
        <begin position="135"/>
        <end position="167"/>
    </location>
</feature>
<comment type="subcellular location">
    <subcellularLocation>
        <location evidence="1">Nucleus</location>
    </subcellularLocation>
</comment>
<dbReference type="Pfam" id="PF02944">
    <property type="entry name" value="BESS"/>
    <property type="match status" value="1"/>
</dbReference>
<feature type="compositionally biased region" description="Polar residues" evidence="2">
    <location>
        <begin position="142"/>
        <end position="152"/>
    </location>
</feature>
<reference evidence="5" key="1">
    <citation type="submission" date="2025-08" db="UniProtKB">
        <authorList>
            <consortium name="RefSeq"/>
        </authorList>
    </citation>
    <scope>IDENTIFICATION</scope>
    <source>
        <tissue evidence="5">Whole insect</tissue>
    </source>
</reference>
<dbReference type="InterPro" id="IPR006578">
    <property type="entry name" value="MADF-dom"/>
</dbReference>
<dbReference type="PROSITE" id="PS51029">
    <property type="entry name" value="MADF"/>
    <property type="match status" value="1"/>
</dbReference>
<dbReference type="RefSeq" id="XP_028128184.1">
    <property type="nucleotide sequence ID" value="XM_028272383.1"/>
</dbReference>
<dbReference type="InParanoid" id="A0A6P7EY89"/>
<feature type="domain" description="BESS" evidence="4">
    <location>
        <begin position="202"/>
        <end position="241"/>
    </location>
</feature>
<dbReference type="SMART" id="SM00595">
    <property type="entry name" value="MADF"/>
    <property type="match status" value="1"/>
</dbReference>